<evidence type="ECO:0000313" key="2">
    <source>
        <dbReference type="EMBL" id="MCL7715809.1"/>
    </source>
</evidence>
<evidence type="ECO:0000313" key="3">
    <source>
        <dbReference type="Proteomes" id="UP001431235"/>
    </source>
</evidence>
<evidence type="ECO:0000259" key="1">
    <source>
        <dbReference type="Pfam" id="PF14258"/>
    </source>
</evidence>
<comment type="caution">
    <text evidence="2">The sequence shown here is derived from an EMBL/GenBank/DDBJ whole genome shotgun (WGS) entry which is preliminary data.</text>
</comment>
<dbReference type="Pfam" id="PF14258">
    <property type="entry name" value="DUF4350"/>
    <property type="match status" value="1"/>
</dbReference>
<name>A0ABT0SKE5_9GAMM</name>
<dbReference type="Proteomes" id="UP001431235">
    <property type="component" value="Unassembled WGS sequence"/>
</dbReference>
<dbReference type="SUPFAM" id="SSF52317">
    <property type="entry name" value="Class I glutamine amidotransferase-like"/>
    <property type="match status" value="1"/>
</dbReference>
<dbReference type="InterPro" id="IPR025646">
    <property type="entry name" value="DUF4350"/>
</dbReference>
<dbReference type="EMBL" id="JAIKTS010000006">
    <property type="protein sequence ID" value="MCL7715809.1"/>
    <property type="molecule type" value="Genomic_DNA"/>
</dbReference>
<protein>
    <submittedName>
        <fullName evidence="2">DUF4350 domain-containing protein</fullName>
    </submittedName>
</protein>
<gene>
    <name evidence="2" type="ORF">K5L01_14280</name>
</gene>
<reference evidence="2 3" key="1">
    <citation type="submission" date="2021-08" db="EMBL/GenBank/DDBJ databases">
        <title>Novel members of of the genus Stenotrophomonas from differernt environment.</title>
        <authorList>
            <person name="Deng Y."/>
        </authorList>
    </citation>
    <scope>NUCLEOTIDE SEQUENCE [LARGE SCALE GENOMIC DNA]</scope>
    <source>
        <strain evidence="2 3">CPCC 101365</strain>
    </source>
</reference>
<proteinExistence type="predicted"/>
<organism evidence="2 3">
    <name type="scientific">Stenotrophomonas mori</name>
    <dbReference type="NCBI Taxonomy" id="2871096"/>
    <lineage>
        <taxon>Bacteria</taxon>
        <taxon>Pseudomonadati</taxon>
        <taxon>Pseudomonadota</taxon>
        <taxon>Gammaproteobacteria</taxon>
        <taxon>Lysobacterales</taxon>
        <taxon>Lysobacteraceae</taxon>
        <taxon>Stenotrophomonas</taxon>
    </lineage>
</organism>
<accession>A0ABT0SKE5</accession>
<dbReference type="InterPro" id="IPR029062">
    <property type="entry name" value="Class_I_gatase-like"/>
</dbReference>
<feature type="domain" description="DUF4350" evidence="1">
    <location>
        <begin position="44"/>
        <end position="206"/>
    </location>
</feature>
<keyword evidence="3" id="KW-1185">Reference proteome</keyword>
<sequence length="384" mass="43050">MSIRLRNALIALAALLLATLAVTWFLRSYQRVCGPAPLPVYGEPSFNPVFALRETLRRDGLEAESRRTLDLPAMRLQPRDTLLMLDDPRGLPPAEVEQLLEWVEHGGHLLLAVPPADPALDGQRTLLDRLGILPDSTPPRCQRWRVPGEAAHDEFCGGTRFTLAANSRAERRWGDGADATLAYARLRFGSGRVDVLGDTGFLRNGANRDGATDTGLRDPVHRDLARLVLAPNYGKGRMHLVYAVDAPSLWKTLLQRGWPIGGPMLLALLAWLWMRAQRFGPWLPSPRQERRSLLEHVRASGEHLHRHGRSALLHEAMRTAFLARLRRRAPLAAALEGDAHLQAIADHLRWPLERVRTALQVPSPRDDTALRERIALLIQMRNQL</sequence>
<dbReference type="RefSeq" id="WP_250065290.1">
    <property type="nucleotide sequence ID" value="NZ_JAIKTS010000006.1"/>
</dbReference>